<dbReference type="PANTHER" id="PTHR43685:SF11">
    <property type="entry name" value="GLYCOSYLTRANSFERASE TAGX-RELATED"/>
    <property type="match status" value="1"/>
</dbReference>
<sequence length="309" mass="33713">MHPIPRIGPTEAADRPRWSVIVPVHDCAPFLADALTGVLEQLAEDDCEVVVLDDDSTDDPARVVEQVGRDRVRFVVNPGRLGASATFNRGLELARGDLVHLLHGDDMVLPGFYSTMAAALDSTAALAAICRVEDVDIDSAPLYRTRSYRRGTGVWTDALDALAVSNRVRAPGIVVRRSGYELVGGFRTDLPHAADWDMWTRLAAHGRVAFVDEVLARYRRHPGSDTRARVLTGANVRERVAAIGVLAGYLEPRRRPWVTRRALVYATVFAARTSLSLARSGERRAAGVQLAEAARCLVQVPGGPPRISR</sequence>
<organism evidence="2 3">
    <name type="scientific">Microlunatus phosphovorus (strain ATCC 700054 / DSM 10555 / JCM 9379 / NBRC 101784 / NCIMB 13414 / VKM Ac-1990 / NM-1)</name>
    <dbReference type="NCBI Taxonomy" id="1032480"/>
    <lineage>
        <taxon>Bacteria</taxon>
        <taxon>Bacillati</taxon>
        <taxon>Actinomycetota</taxon>
        <taxon>Actinomycetes</taxon>
        <taxon>Propionibacteriales</taxon>
        <taxon>Propionibacteriaceae</taxon>
        <taxon>Microlunatus</taxon>
    </lineage>
</organism>
<dbReference type="Gene3D" id="3.90.550.10">
    <property type="entry name" value="Spore Coat Polysaccharide Biosynthesis Protein SpsA, Chain A"/>
    <property type="match status" value="1"/>
</dbReference>
<accession>F5XFF6</accession>
<dbReference type="HOGENOM" id="CLU_025996_0_0_11"/>
<dbReference type="OrthoDB" id="3734556at2"/>
<name>F5XFF6_MICPN</name>
<dbReference type="RefSeq" id="WP_013863235.1">
    <property type="nucleotide sequence ID" value="NC_015635.1"/>
</dbReference>
<feature type="domain" description="Glycosyltransferase 2-like" evidence="1">
    <location>
        <begin position="19"/>
        <end position="148"/>
    </location>
</feature>
<protein>
    <recommendedName>
        <fullName evidence="1">Glycosyltransferase 2-like domain-containing protein</fullName>
    </recommendedName>
</protein>
<dbReference type="Proteomes" id="UP000007947">
    <property type="component" value="Chromosome"/>
</dbReference>
<dbReference type="eggNOG" id="COG1215">
    <property type="taxonomic scope" value="Bacteria"/>
</dbReference>
<dbReference type="STRING" id="1032480.MLP_23490"/>
<gene>
    <name evidence="2" type="ordered locus">MLP_23490</name>
</gene>
<reference evidence="2 3" key="1">
    <citation type="submission" date="2011-05" db="EMBL/GenBank/DDBJ databases">
        <title>Whole genome sequence of Microlunatus phosphovorus NM-1.</title>
        <authorList>
            <person name="Hosoyama A."/>
            <person name="Sasaki K."/>
            <person name="Harada T."/>
            <person name="Igarashi R."/>
            <person name="Kawakoshi A."/>
            <person name="Sasagawa M."/>
            <person name="Fukada J."/>
            <person name="Nakamura S."/>
            <person name="Katano Y."/>
            <person name="Hanada S."/>
            <person name="Kamagata Y."/>
            <person name="Nakamura N."/>
            <person name="Yamazaki S."/>
            <person name="Fujita N."/>
        </authorList>
    </citation>
    <scope>NUCLEOTIDE SEQUENCE [LARGE SCALE GENOMIC DNA]</scope>
    <source>
        <strain evidence="3">ATCC 700054 / DSM 10555 / JCM 9379 / NBRC 101784 / NCIMB 13414 / VKM Ac-1990 / NM-1</strain>
    </source>
</reference>
<dbReference type="EMBL" id="AP012204">
    <property type="protein sequence ID" value="BAK35363.1"/>
    <property type="molecule type" value="Genomic_DNA"/>
</dbReference>
<evidence type="ECO:0000259" key="1">
    <source>
        <dbReference type="Pfam" id="PF00535"/>
    </source>
</evidence>
<dbReference type="InterPro" id="IPR029044">
    <property type="entry name" value="Nucleotide-diphossugar_trans"/>
</dbReference>
<dbReference type="PANTHER" id="PTHR43685">
    <property type="entry name" value="GLYCOSYLTRANSFERASE"/>
    <property type="match status" value="1"/>
</dbReference>
<evidence type="ECO:0000313" key="3">
    <source>
        <dbReference type="Proteomes" id="UP000007947"/>
    </source>
</evidence>
<proteinExistence type="predicted"/>
<dbReference type="InterPro" id="IPR050834">
    <property type="entry name" value="Glycosyltransf_2"/>
</dbReference>
<dbReference type="InterPro" id="IPR001173">
    <property type="entry name" value="Glyco_trans_2-like"/>
</dbReference>
<evidence type="ECO:0000313" key="2">
    <source>
        <dbReference type="EMBL" id="BAK35363.1"/>
    </source>
</evidence>
<dbReference type="KEGG" id="mph:MLP_23490"/>
<keyword evidence="3" id="KW-1185">Reference proteome</keyword>
<dbReference type="Pfam" id="PF00535">
    <property type="entry name" value="Glycos_transf_2"/>
    <property type="match status" value="1"/>
</dbReference>
<dbReference type="SUPFAM" id="SSF53448">
    <property type="entry name" value="Nucleotide-diphospho-sugar transferases"/>
    <property type="match status" value="1"/>
</dbReference>
<dbReference type="AlphaFoldDB" id="F5XFF6"/>